<dbReference type="AlphaFoldDB" id="A0A2X4UZB8"/>
<evidence type="ECO:0000313" key="1">
    <source>
        <dbReference type="EMBL" id="SQI43739.1"/>
    </source>
</evidence>
<evidence type="ECO:0000313" key="2">
    <source>
        <dbReference type="Proteomes" id="UP000248897"/>
    </source>
</evidence>
<reference evidence="1 2" key="1">
    <citation type="submission" date="2018-06" db="EMBL/GenBank/DDBJ databases">
        <authorList>
            <consortium name="Pathogen Informatics"/>
            <person name="Doyle S."/>
        </authorList>
    </citation>
    <scope>NUCLEOTIDE SEQUENCE [LARGE SCALE GENOMIC DNA]</scope>
    <source>
        <strain evidence="1 2">NCTC12961</strain>
    </source>
</reference>
<protein>
    <recommendedName>
        <fullName evidence="3">Cyclic beta 1-2 glucan synthetase</fullName>
    </recommendedName>
</protein>
<organism evidence="1 2">
    <name type="scientific">Serratia plymuthica</name>
    <dbReference type="NCBI Taxonomy" id="82996"/>
    <lineage>
        <taxon>Bacteria</taxon>
        <taxon>Pseudomonadati</taxon>
        <taxon>Pseudomonadota</taxon>
        <taxon>Gammaproteobacteria</taxon>
        <taxon>Enterobacterales</taxon>
        <taxon>Yersiniaceae</taxon>
        <taxon>Serratia</taxon>
    </lineage>
</organism>
<dbReference type="Proteomes" id="UP000248897">
    <property type="component" value="Chromosome 1"/>
</dbReference>
<sequence length="289" mass="32733">MERYGQRLARSHKLATRKTPYFLLKRLDENERILADSCHQLSNGKKSSMTPAGEWLLDNYYLIEEQIRVVRHHLPKTFGRGLPQLAAPYNCPRIYDVAAEAIAHGDGRWDAESLTRYIAAYQKEVNLTMGELWALPGMLRLALIENLRRVSVEVAQAQSERNLADSWVTKMLESAENDPANLIVVIADMARSNPPRSSAFVAELVRRLQGHGTMLALPLTWVEQRLAEVSLSSAELIHRFNQQLAVSQLSVSNSISGLRQLSEMDWAEFVETMSQVDQTCATIRRGFTR</sequence>
<evidence type="ECO:0008006" key="3">
    <source>
        <dbReference type="Google" id="ProtNLM"/>
    </source>
</evidence>
<dbReference type="EMBL" id="LS483469">
    <property type="protein sequence ID" value="SQI43739.1"/>
    <property type="molecule type" value="Genomic_DNA"/>
</dbReference>
<accession>A0A2X4UZB8</accession>
<name>A0A2X4UZB8_SERPL</name>
<gene>
    <name evidence="1" type="ORF">NCTC12961_04081</name>
</gene>
<proteinExistence type="predicted"/>